<evidence type="ECO:0000313" key="1">
    <source>
        <dbReference type="EMBL" id="GBG69552.1"/>
    </source>
</evidence>
<name>A0A388KHM9_CHABU</name>
<protein>
    <submittedName>
        <fullName evidence="1">Uncharacterized protein</fullName>
    </submittedName>
</protein>
<reference evidence="1 2" key="1">
    <citation type="journal article" date="2018" name="Cell">
        <title>The Chara Genome: Secondary Complexity and Implications for Plant Terrestrialization.</title>
        <authorList>
            <person name="Nishiyama T."/>
            <person name="Sakayama H."/>
            <person name="Vries J.D."/>
            <person name="Buschmann H."/>
            <person name="Saint-Marcoux D."/>
            <person name="Ullrich K.K."/>
            <person name="Haas F.B."/>
            <person name="Vanderstraeten L."/>
            <person name="Becker D."/>
            <person name="Lang D."/>
            <person name="Vosolsobe S."/>
            <person name="Rombauts S."/>
            <person name="Wilhelmsson P.K.I."/>
            <person name="Janitza P."/>
            <person name="Kern R."/>
            <person name="Heyl A."/>
            <person name="Rumpler F."/>
            <person name="Villalobos L.I.A.C."/>
            <person name="Clay J.M."/>
            <person name="Skokan R."/>
            <person name="Toyoda A."/>
            <person name="Suzuki Y."/>
            <person name="Kagoshima H."/>
            <person name="Schijlen E."/>
            <person name="Tajeshwar N."/>
            <person name="Catarino B."/>
            <person name="Hetherington A.J."/>
            <person name="Saltykova A."/>
            <person name="Bonnot C."/>
            <person name="Breuninger H."/>
            <person name="Symeonidi A."/>
            <person name="Radhakrishnan G.V."/>
            <person name="Van Nieuwerburgh F."/>
            <person name="Deforce D."/>
            <person name="Chang C."/>
            <person name="Karol K.G."/>
            <person name="Hedrich R."/>
            <person name="Ulvskov P."/>
            <person name="Glockner G."/>
            <person name="Delwiche C.F."/>
            <person name="Petrasek J."/>
            <person name="Van de Peer Y."/>
            <person name="Friml J."/>
            <person name="Beilby M."/>
            <person name="Dolan L."/>
            <person name="Kohara Y."/>
            <person name="Sugano S."/>
            <person name="Fujiyama A."/>
            <person name="Delaux P.-M."/>
            <person name="Quint M."/>
            <person name="TheiBen G."/>
            <person name="Hagemann M."/>
            <person name="Harholt J."/>
            <person name="Dunand C."/>
            <person name="Zachgo S."/>
            <person name="Langdale J."/>
            <person name="Maumus F."/>
            <person name="Straeten D.V.D."/>
            <person name="Gould S.B."/>
            <person name="Rensing S.A."/>
        </authorList>
    </citation>
    <scope>NUCLEOTIDE SEQUENCE [LARGE SCALE GENOMIC DNA]</scope>
    <source>
        <strain evidence="1 2">S276</strain>
    </source>
</reference>
<comment type="caution">
    <text evidence="1">The sequence shown here is derived from an EMBL/GenBank/DDBJ whole genome shotgun (WGS) entry which is preliminary data.</text>
</comment>
<organism evidence="1 2">
    <name type="scientific">Chara braunii</name>
    <name type="common">Braun's stonewort</name>
    <dbReference type="NCBI Taxonomy" id="69332"/>
    <lineage>
        <taxon>Eukaryota</taxon>
        <taxon>Viridiplantae</taxon>
        <taxon>Streptophyta</taxon>
        <taxon>Charophyceae</taxon>
        <taxon>Charales</taxon>
        <taxon>Characeae</taxon>
        <taxon>Chara</taxon>
    </lineage>
</organism>
<keyword evidence="2" id="KW-1185">Reference proteome</keyword>
<gene>
    <name evidence="1" type="ORF">CBR_g4386</name>
</gene>
<proteinExistence type="predicted"/>
<dbReference type="Gramene" id="GBG69552">
    <property type="protein sequence ID" value="GBG69552"/>
    <property type="gene ID" value="CBR_g4386"/>
</dbReference>
<dbReference type="AlphaFoldDB" id="A0A388KHM9"/>
<dbReference type="EMBL" id="BFEA01000116">
    <property type="protein sequence ID" value="GBG69552.1"/>
    <property type="molecule type" value="Genomic_DNA"/>
</dbReference>
<evidence type="ECO:0000313" key="2">
    <source>
        <dbReference type="Proteomes" id="UP000265515"/>
    </source>
</evidence>
<dbReference type="Proteomes" id="UP000265515">
    <property type="component" value="Unassembled WGS sequence"/>
</dbReference>
<sequence length="198" mass="22048">MSCQRRWRRLRHERNGFGHVSTCARSSVHARARGRGPDIMGTCAATSASDATSSSMDATPPSSCVLAWSRSWYNGNPNPNLVQWEPGTRTWYSGNPNLVQWEDEPGTMGTGNSNLVQWEPEPGTMGGRTWYNGNPNPNLVQWELEPGTMGTRTWYNVKTNLVQWEPGTGTMGRRTSYNGNPELVQWEGEPGTMGIRIC</sequence>
<accession>A0A388KHM9</accession>